<dbReference type="AlphaFoldDB" id="A0AAV7U943"/>
<feature type="region of interest" description="Disordered" evidence="1">
    <location>
        <begin position="1"/>
        <end position="33"/>
    </location>
</feature>
<name>A0AAV7U943_PLEWA</name>
<proteinExistence type="predicted"/>
<feature type="compositionally biased region" description="Basic and acidic residues" evidence="1">
    <location>
        <begin position="12"/>
        <end position="33"/>
    </location>
</feature>
<keyword evidence="3" id="KW-1185">Reference proteome</keyword>
<evidence type="ECO:0000313" key="3">
    <source>
        <dbReference type="Proteomes" id="UP001066276"/>
    </source>
</evidence>
<organism evidence="2 3">
    <name type="scientific">Pleurodeles waltl</name>
    <name type="common">Iberian ribbed newt</name>
    <dbReference type="NCBI Taxonomy" id="8319"/>
    <lineage>
        <taxon>Eukaryota</taxon>
        <taxon>Metazoa</taxon>
        <taxon>Chordata</taxon>
        <taxon>Craniata</taxon>
        <taxon>Vertebrata</taxon>
        <taxon>Euteleostomi</taxon>
        <taxon>Amphibia</taxon>
        <taxon>Batrachia</taxon>
        <taxon>Caudata</taxon>
        <taxon>Salamandroidea</taxon>
        <taxon>Salamandridae</taxon>
        <taxon>Pleurodelinae</taxon>
        <taxon>Pleurodeles</taxon>
    </lineage>
</organism>
<gene>
    <name evidence="2" type="ORF">NDU88_001656</name>
</gene>
<evidence type="ECO:0000313" key="2">
    <source>
        <dbReference type="EMBL" id="KAJ1184859.1"/>
    </source>
</evidence>
<protein>
    <submittedName>
        <fullName evidence="2">Uncharacterized protein</fullName>
    </submittedName>
</protein>
<comment type="caution">
    <text evidence="2">The sequence shown here is derived from an EMBL/GenBank/DDBJ whole genome shotgun (WGS) entry which is preliminary data.</text>
</comment>
<accession>A0AAV7U943</accession>
<dbReference type="Proteomes" id="UP001066276">
    <property type="component" value="Chromosome 3_1"/>
</dbReference>
<reference evidence="2" key="1">
    <citation type="journal article" date="2022" name="bioRxiv">
        <title>Sequencing and chromosome-scale assembly of the giantPleurodeles waltlgenome.</title>
        <authorList>
            <person name="Brown T."/>
            <person name="Elewa A."/>
            <person name="Iarovenko S."/>
            <person name="Subramanian E."/>
            <person name="Araus A.J."/>
            <person name="Petzold A."/>
            <person name="Susuki M."/>
            <person name="Suzuki K.-i.T."/>
            <person name="Hayashi T."/>
            <person name="Toyoda A."/>
            <person name="Oliveira C."/>
            <person name="Osipova E."/>
            <person name="Leigh N.D."/>
            <person name="Simon A."/>
            <person name="Yun M.H."/>
        </authorList>
    </citation>
    <scope>NUCLEOTIDE SEQUENCE</scope>
    <source>
        <strain evidence="2">20211129_DDA</strain>
        <tissue evidence="2">Liver</tissue>
    </source>
</reference>
<sequence>MGAAVPQGPDRYGCRREEPDGRSMLDVRSGTPEHTRLPRTALKVTLGCPSGDGWTLSHCDPGSDLLRKGR</sequence>
<dbReference type="EMBL" id="JANPWB010000005">
    <property type="protein sequence ID" value="KAJ1184859.1"/>
    <property type="molecule type" value="Genomic_DNA"/>
</dbReference>
<evidence type="ECO:0000256" key="1">
    <source>
        <dbReference type="SAM" id="MobiDB-lite"/>
    </source>
</evidence>